<feature type="transmembrane region" description="Helical" evidence="6">
    <location>
        <begin position="581"/>
        <end position="606"/>
    </location>
</feature>
<evidence type="ECO:0000256" key="6">
    <source>
        <dbReference type="SAM" id="Phobius"/>
    </source>
</evidence>
<keyword evidence="9" id="KW-1185">Reference proteome</keyword>
<feature type="transmembrane region" description="Helical" evidence="6">
    <location>
        <begin position="464"/>
        <end position="487"/>
    </location>
</feature>
<dbReference type="PANTHER" id="PTHR16172">
    <property type="entry name" value="MAJOR FACILITATOR SUPERFAMILY DOMAIN-CONTAINING PROTEIN 6-LIKE"/>
    <property type="match status" value="1"/>
</dbReference>
<keyword evidence="5 6" id="KW-0472">Membrane</keyword>
<dbReference type="GO" id="GO:0016020">
    <property type="term" value="C:membrane"/>
    <property type="evidence" value="ECO:0007669"/>
    <property type="project" value="UniProtKB-SubCell"/>
</dbReference>
<dbReference type="InterPro" id="IPR036388">
    <property type="entry name" value="WH-like_DNA-bd_sf"/>
</dbReference>
<dbReference type="AlphaFoldDB" id="A0A195BAU0"/>
<keyword evidence="4 6" id="KW-1133">Transmembrane helix</keyword>
<evidence type="ECO:0000256" key="1">
    <source>
        <dbReference type="ARBA" id="ARBA00004141"/>
    </source>
</evidence>
<evidence type="ECO:0000313" key="8">
    <source>
        <dbReference type="EMBL" id="KYM81653.1"/>
    </source>
</evidence>
<evidence type="ECO:0000256" key="4">
    <source>
        <dbReference type="ARBA" id="ARBA00022989"/>
    </source>
</evidence>
<comment type="similarity">
    <text evidence="2">Belongs to the major facilitator superfamily. MFSD6 family.</text>
</comment>
<evidence type="ECO:0000259" key="7">
    <source>
        <dbReference type="Pfam" id="PF12832"/>
    </source>
</evidence>
<evidence type="ECO:0000256" key="3">
    <source>
        <dbReference type="ARBA" id="ARBA00022692"/>
    </source>
</evidence>
<feature type="domain" description="Major facilitator superfamily associated" evidence="7">
    <location>
        <begin position="389"/>
        <end position="673"/>
    </location>
</feature>
<feature type="transmembrane region" description="Helical" evidence="6">
    <location>
        <begin position="435"/>
        <end position="452"/>
    </location>
</feature>
<sequence>STRHRSQNLNISRTSLRRILNKDLGMKPYKVQLVQELKPHDHPIRFRFAEEDEHFYRKIIFSDEAHFHLGGYVNKQNCCLWGSKNPHIVMEKPMHPQRVTVWCGFWSGGIIGLFFFENEQGAAVIVNGERYRAMLNEFLLLKFEEEDTDDIWFQQDGAPENRPKKVEDCQLQALLDEDDTQSQKMLAELLGVSPPNHQHLPQIKTKSLRALREKRPHYRKRHDKLIFLHDNVPSHTSTMIQNGREKVFEDAELEALLEQDSWQNQEELARSWGVTQQAISKRLKAMGMIQKQENWVPYELKPRDVERRHASAIASCNGTKDTMCHWICENMNFSTQLSFHADQNKATISPNTTCLLNINKISLCQGNLTNNYNCNVICDNFKDDQCLYTSVTFWSFVVLMCISESGSFIFSSISDAFCFVILGQDKRLKYGKQRLWGAIGFGIVVCLSGYMIDFFSHDKIHKNYLSSMLLVIIFTCIDFICCIKLKLPFQSQSTTIMKDVFILLKSKTIVIFLCFSGFFGVFNIIMRNFLLWYVEDLSIATDYMDRMKLIEGLILAAQAFSGEVIFFFLSGKILKKLGYGYTFTFCFICYALRLGLISLASTPWWVLLIEFFMQGPSYALSFTAIISYANVITPTGASATVQGLVQGVNEGLGFSIGSLIGGVLFKKFGGIMTLRIISVFAAFSALIYFVFHIFYFKQFKHKTDARNNIKWRELDDAQKHCNTADI</sequence>
<dbReference type="Pfam" id="PF12832">
    <property type="entry name" value="MFS_1_like"/>
    <property type="match status" value="1"/>
</dbReference>
<dbReference type="PANTHER" id="PTHR16172:SF37">
    <property type="entry name" value="RE36877P"/>
    <property type="match status" value="1"/>
</dbReference>
<dbReference type="GO" id="GO:0003676">
    <property type="term" value="F:nucleic acid binding"/>
    <property type="evidence" value="ECO:0007669"/>
    <property type="project" value="InterPro"/>
</dbReference>
<dbReference type="Gene3D" id="1.10.10.10">
    <property type="entry name" value="Winged helix-like DNA-binding domain superfamily/Winged helix DNA-binding domain"/>
    <property type="match status" value="2"/>
</dbReference>
<protein>
    <submittedName>
        <fullName evidence="8">Major facilitator superfamily domain-containing protein 6</fullName>
    </submittedName>
</protein>
<dbReference type="Gene3D" id="3.30.420.10">
    <property type="entry name" value="Ribonuclease H-like superfamily/Ribonuclease H"/>
    <property type="match status" value="2"/>
</dbReference>
<feature type="transmembrane region" description="Helical" evidence="6">
    <location>
        <begin position="393"/>
        <end position="423"/>
    </location>
</feature>
<gene>
    <name evidence="8" type="ORF">ALC53_08040</name>
</gene>
<dbReference type="Gene3D" id="1.20.1250.20">
    <property type="entry name" value="MFS general substrate transporter like domains"/>
    <property type="match status" value="1"/>
</dbReference>
<dbReference type="InterPro" id="IPR024989">
    <property type="entry name" value="MFS_assoc_dom"/>
</dbReference>
<dbReference type="InterPro" id="IPR036259">
    <property type="entry name" value="MFS_trans_sf"/>
</dbReference>
<evidence type="ECO:0000313" key="9">
    <source>
        <dbReference type="Proteomes" id="UP000078540"/>
    </source>
</evidence>
<feature type="transmembrane region" description="Helical" evidence="6">
    <location>
        <begin position="508"/>
        <end position="529"/>
    </location>
</feature>
<evidence type="ECO:0000256" key="2">
    <source>
        <dbReference type="ARBA" id="ARBA00005241"/>
    </source>
</evidence>
<feature type="transmembrane region" description="Helical" evidence="6">
    <location>
        <begin position="549"/>
        <end position="569"/>
    </location>
</feature>
<comment type="subcellular location">
    <subcellularLocation>
        <location evidence="1">Membrane</location>
        <topology evidence="1">Multi-pass membrane protein</topology>
    </subcellularLocation>
</comment>
<dbReference type="InterPro" id="IPR036397">
    <property type="entry name" value="RNaseH_sf"/>
</dbReference>
<dbReference type="SUPFAM" id="SSF103473">
    <property type="entry name" value="MFS general substrate transporter"/>
    <property type="match status" value="1"/>
</dbReference>
<proteinExistence type="inferred from homology"/>
<dbReference type="EMBL" id="KQ976532">
    <property type="protein sequence ID" value="KYM81653.1"/>
    <property type="molecule type" value="Genomic_DNA"/>
</dbReference>
<organism evidence="8 9">
    <name type="scientific">Atta colombica</name>
    <dbReference type="NCBI Taxonomy" id="520822"/>
    <lineage>
        <taxon>Eukaryota</taxon>
        <taxon>Metazoa</taxon>
        <taxon>Ecdysozoa</taxon>
        <taxon>Arthropoda</taxon>
        <taxon>Hexapoda</taxon>
        <taxon>Insecta</taxon>
        <taxon>Pterygota</taxon>
        <taxon>Neoptera</taxon>
        <taxon>Endopterygota</taxon>
        <taxon>Hymenoptera</taxon>
        <taxon>Apocrita</taxon>
        <taxon>Aculeata</taxon>
        <taxon>Formicoidea</taxon>
        <taxon>Formicidae</taxon>
        <taxon>Myrmicinae</taxon>
        <taxon>Atta</taxon>
    </lineage>
</organism>
<name>A0A195BAU0_9HYME</name>
<accession>A0A195BAU0</accession>
<feature type="transmembrane region" description="Helical" evidence="6">
    <location>
        <begin position="618"/>
        <end position="639"/>
    </location>
</feature>
<reference evidence="8 9" key="1">
    <citation type="submission" date="2015-09" db="EMBL/GenBank/DDBJ databases">
        <title>Atta colombica WGS genome.</title>
        <authorList>
            <person name="Nygaard S."/>
            <person name="Hu H."/>
            <person name="Boomsma J."/>
            <person name="Zhang G."/>
        </authorList>
    </citation>
    <scope>NUCLEOTIDE SEQUENCE [LARGE SCALE GENOMIC DNA]</scope>
    <source>
        <strain evidence="8">Treedump-2</strain>
        <tissue evidence="8">Whole body</tissue>
    </source>
</reference>
<dbReference type="Proteomes" id="UP000078540">
    <property type="component" value="Unassembled WGS sequence"/>
</dbReference>
<keyword evidence="3 6" id="KW-0812">Transmembrane</keyword>
<dbReference type="InterPro" id="IPR051717">
    <property type="entry name" value="MFS_MFSD6"/>
</dbReference>
<feature type="transmembrane region" description="Helical" evidence="6">
    <location>
        <begin position="651"/>
        <end position="668"/>
    </location>
</feature>
<feature type="transmembrane region" description="Helical" evidence="6">
    <location>
        <begin position="674"/>
        <end position="696"/>
    </location>
</feature>
<feature type="non-terminal residue" evidence="8">
    <location>
        <position position="1"/>
    </location>
</feature>
<evidence type="ECO:0000256" key="5">
    <source>
        <dbReference type="ARBA" id="ARBA00023136"/>
    </source>
</evidence>